<evidence type="ECO:0000256" key="4">
    <source>
        <dbReference type="SAM" id="MobiDB-lite"/>
    </source>
</evidence>
<dbReference type="SMART" id="SM00028">
    <property type="entry name" value="TPR"/>
    <property type="match status" value="2"/>
</dbReference>
<keyword evidence="7" id="KW-1185">Reference proteome</keyword>
<evidence type="ECO:0000313" key="6">
    <source>
        <dbReference type="EMBL" id="RLK51050.1"/>
    </source>
</evidence>
<keyword evidence="1" id="KW-0677">Repeat</keyword>
<organism evidence="6 7">
    <name type="scientific">Alkalispirillum mobile</name>
    <dbReference type="NCBI Taxonomy" id="85925"/>
    <lineage>
        <taxon>Bacteria</taxon>
        <taxon>Pseudomonadati</taxon>
        <taxon>Pseudomonadota</taxon>
        <taxon>Gammaproteobacteria</taxon>
        <taxon>Chromatiales</taxon>
        <taxon>Ectothiorhodospiraceae</taxon>
        <taxon>Alkalispirillum</taxon>
    </lineage>
</organism>
<dbReference type="SUPFAM" id="SSF48452">
    <property type="entry name" value="TPR-like"/>
    <property type="match status" value="1"/>
</dbReference>
<dbReference type="InterPro" id="IPR050498">
    <property type="entry name" value="Ycf3"/>
</dbReference>
<name>A0A498CCS3_9GAMM</name>
<dbReference type="Proteomes" id="UP000275461">
    <property type="component" value="Unassembled WGS sequence"/>
</dbReference>
<dbReference type="OrthoDB" id="7058572at2"/>
<sequence length="193" mass="22100">MIDERHYRFFKWTAVLLALLWVGWTVYDGVLSQRGPGDNAALAGDRAFSDGHLERAEQRYREALDAESGHVHALRGLALALLEQGEHEQALAKLNQAIEREPDFAGNYANRGILHDRMGEHLAALHDYERALVMNPDLADGPGWFTRFIRLQADPPPTIADRADYLRHQFELPEEERQLLQPEEDGAQRPWRQ</sequence>
<dbReference type="InterPro" id="IPR019734">
    <property type="entry name" value="TPR_rpt"/>
</dbReference>
<dbReference type="RefSeq" id="WP_121441491.1">
    <property type="nucleotide sequence ID" value="NZ_RCDA01000001.1"/>
</dbReference>
<keyword evidence="5" id="KW-1133">Transmembrane helix</keyword>
<reference evidence="6 7" key="1">
    <citation type="submission" date="2018-10" db="EMBL/GenBank/DDBJ databases">
        <title>Genomic Encyclopedia of Type Strains, Phase IV (KMG-IV): sequencing the most valuable type-strain genomes for metagenomic binning, comparative biology and taxonomic classification.</title>
        <authorList>
            <person name="Goeker M."/>
        </authorList>
    </citation>
    <scope>NUCLEOTIDE SEQUENCE [LARGE SCALE GENOMIC DNA]</scope>
    <source>
        <strain evidence="6 7">DSM 12769</strain>
    </source>
</reference>
<feature type="transmembrane region" description="Helical" evidence="5">
    <location>
        <begin position="9"/>
        <end position="27"/>
    </location>
</feature>
<dbReference type="AlphaFoldDB" id="A0A498CCS3"/>
<keyword evidence="2 3" id="KW-0802">TPR repeat</keyword>
<evidence type="ECO:0000256" key="5">
    <source>
        <dbReference type="SAM" id="Phobius"/>
    </source>
</evidence>
<evidence type="ECO:0000256" key="2">
    <source>
        <dbReference type="ARBA" id="ARBA00022803"/>
    </source>
</evidence>
<feature type="region of interest" description="Disordered" evidence="4">
    <location>
        <begin position="173"/>
        <end position="193"/>
    </location>
</feature>
<dbReference type="EMBL" id="RCDA01000001">
    <property type="protein sequence ID" value="RLK51050.1"/>
    <property type="molecule type" value="Genomic_DNA"/>
</dbReference>
<dbReference type="Pfam" id="PF13432">
    <property type="entry name" value="TPR_16"/>
    <property type="match status" value="1"/>
</dbReference>
<dbReference type="PANTHER" id="PTHR44858">
    <property type="entry name" value="TETRATRICOPEPTIDE REPEAT PROTEIN 6"/>
    <property type="match status" value="1"/>
</dbReference>
<dbReference type="PROSITE" id="PS50005">
    <property type="entry name" value="TPR"/>
    <property type="match status" value="2"/>
</dbReference>
<comment type="caution">
    <text evidence="6">The sequence shown here is derived from an EMBL/GenBank/DDBJ whole genome shotgun (WGS) entry which is preliminary data.</text>
</comment>
<evidence type="ECO:0000256" key="1">
    <source>
        <dbReference type="ARBA" id="ARBA00022737"/>
    </source>
</evidence>
<protein>
    <submittedName>
        <fullName evidence="6">Tetratricopeptide repeat protein</fullName>
    </submittedName>
</protein>
<dbReference type="Gene3D" id="1.25.40.10">
    <property type="entry name" value="Tetratricopeptide repeat domain"/>
    <property type="match status" value="1"/>
</dbReference>
<dbReference type="InterPro" id="IPR011990">
    <property type="entry name" value="TPR-like_helical_dom_sf"/>
</dbReference>
<gene>
    <name evidence="6" type="ORF">DFR31_0964</name>
</gene>
<keyword evidence="5" id="KW-0812">Transmembrane</keyword>
<accession>A0A498CCS3</accession>
<feature type="repeat" description="TPR" evidence="3">
    <location>
        <begin position="71"/>
        <end position="104"/>
    </location>
</feature>
<proteinExistence type="predicted"/>
<keyword evidence="5" id="KW-0472">Membrane</keyword>
<evidence type="ECO:0000256" key="3">
    <source>
        <dbReference type="PROSITE-ProRule" id="PRU00339"/>
    </source>
</evidence>
<evidence type="ECO:0000313" key="7">
    <source>
        <dbReference type="Proteomes" id="UP000275461"/>
    </source>
</evidence>
<feature type="repeat" description="TPR" evidence="3">
    <location>
        <begin position="105"/>
        <end position="138"/>
    </location>
</feature>
<dbReference type="PANTHER" id="PTHR44858:SF1">
    <property type="entry name" value="UDP-N-ACETYLGLUCOSAMINE--PEPTIDE N-ACETYLGLUCOSAMINYLTRANSFERASE SPINDLY-RELATED"/>
    <property type="match status" value="1"/>
</dbReference>